<evidence type="ECO:0000313" key="3">
    <source>
        <dbReference type="Proteomes" id="UP001207116"/>
    </source>
</evidence>
<comment type="caution">
    <text evidence="2">The sequence shown here is derived from an EMBL/GenBank/DDBJ whole genome shotgun (WGS) entry which is preliminary data.</text>
</comment>
<dbReference type="AlphaFoldDB" id="A0AAE3MK53"/>
<dbReference type="Pfam" id="PF00903">
    <property type="entry name" value="Glyoxalase"/>
    <property type="match status" value="1"/>
</dbReference>
<organism evidence="2 3">
    <name type="scientific">Lentiprolixibacter aurantiacus</name>
    <dbReference type="NCBI Taxonomy" id="2993939"/>
    <lineage>
        <taxon>Bacteria</taxon>
        <taxon>Pseudomonadati</taxon>
        <taxon>Bacteroidota</taxon>
        <taxon>Flavobacteriia</taxon>
        <taxon>Flavobacteriales</taxon>
        <taxon>Flavobacteriaceae</taxon>
        <taxon>Lentiprolixibacter</taxon>
    </lineage>
</organism>
<keyword evidence="3" id="KW-1185">Reference proteome</keyword>
<dbReference type="Proteomes" id="UP001207116">
    <property type="component" value="Unassembled WGS sequence"/>
</dbReference>
<gene>
    <name evidence="2" type="ORF">OO016_06245</name>
</gene>
<dbReference type="InterPro" id="IPR029068">
    <property type="entry name" value="Glyas_Bleomycin-R_OHBP_Dase"/>
</dbReference>
<dbReference type="EMBL" id="JAPFQP010000001">
    <property type="protein sequence ID" value="MCX2719195.1"/>
    <property type="molecule type" value="Genomic_DNA"/>
</dbReference>
<accession>A0AAE3MK53</accession>
<evidence type="ECO:0000313" key="2">
    <source>
        <dbReference type="EMBL" id="MCX2719195.1"/>
    </source>
</evidence>
<proteinExistence type="predicted"/>
<dbReference type="PROSITE" id="PS51819">
    <property type="entry name" value="VOC"/>
    <property type="match status" value="1"/>
</dbReference>
<sequence length="138" mass="16240">MKTQFHLALPCLDLEETRAFYQDLLKAGTGRKSESWLDINLFGHQITFALAGNFNFQFKNYRLQDYVLPSFHFGIIVPMDFWNELYQRLSSMDIEITTEATFLENQPGEHLSFFVQDPNGYMVEFKSFREEGDIFKTD</sequence>
<dbReference type="PANTHER" id="PTHR39434:SF1">
    <property type="entry name" value="VOC DOMAIN-CONTAINING PROTEIN"/>
    <property type="match status" value="1"/>
</dbReference>
<protein>
    <submittedName>
        <fullName evidence="2">Bleomycin resistance protein</fullName>
    </submittedName>
</protein>
<dbReference type="PANTHER" id="PTHR39434">
    <property type="match status" value="1"/>
</dbReference>
<feature type="domain" description="VOC" evidence="1">
    <location>
        <begin position="3"/>
        <end position="128"/>
    </location>
</feature>
<dbReference type="SUPFAM" id="SSF54593">
    <property type="entry name" value="Glyoxalase/Bleomycin resistance protein/Dihydroxybiphenyl dioxygenase"/>
    <property type="match status" value="1"/>
</dbReference>
<evidence type="ECO:0000259" key="1">
    <source>
        <dbReference type="PROSITE" id="PS51819"/>
    </source>
</evidence>
<dbReference type="Gene3D" id="3.10.180.10">
    <property type="entry name" value="2,3-Dihydroxybiphenyl 1,2-Dioxygenase, domain 1"/>
    <property type="match status" value="1"/>
</dbReference>
<dbReference type="InterPro" id="IPR004360">
    <property type="entry name" value="Glyas_Fos-R_dOase_dom"/>
</dbReference>
<name>A0AAE3MK53_9FLAO</name>
<reference evidence="2" key="1">
    <citation type="submission" date="2022-11" db="EMBL/GenBank/DDBJ databases">
        <title>The characterization of three novel Bacteroidetes species and genomic analysis of their roles in tidal elemental geochemical cycles.</title>
        <authorList>
            <person name="Ma K.-J."/>
        </authorList>
    </citation>
    <scope>NUCLEOTIDE SEQUENCE</scope>
    <source>
        <strain evidence="2">M415</strain>
    </source>
</reference>
<dbReference type="InterPro" id="IPR037523">
    <property type="entry name" value="VOC_core"/>
</dbReference>
<dbReference type="RefSeq" id="WP_266011685.1">
    <property type="nucleotide sequence ID" value="NZ_JAPFQP010000001.1"/>
</dbReference>